<gene>
    <name evidence="3" type="ORF">L21SP2_0053</name>
</gene>
<feature type="domain" description="Flagellar Assembly Protein A N-terminal region" evidence="2">
    <location>
        <begin position="169"/>
        <end position="231"/>
    </location>
</feature>
<dbReference type="RefSeq" id="WP_024266432.1">
    <property type="nucleotide sequence ID" value="NC_023035.1"/>
</dbReference>
<reference evidence="3 4" key="1">
    <citation type="journal article" date="2015" name="Stand. Genomic Sci.">
        <title>Complete genome sequence and description of Salinispira pacifica gen. nov., sp. nov., a novel spirochaete isolated form a hypersaline microbial mat.</title>
        <authorList>
            <person name="Ben Hania W."/>
            <person name="Joseph M."/>
            <person name="Schumann P."/>
            <person name="Bunk B."/>
            <person name="Fiebig A."/>
            <person name="Sproer C."/>
            <person name="Klenk H.P."/>
            <person name="Fardeau M.L."/>
            <person name="Spring S."/>
        </authorList>
    </citation>
    <scope>NUCLEOTIDE SEQUENCE [LARGE SCALE GENOMIC DNA]</scope>
    <source>
        <strain evidence="3 4">L21-RPul-D2</strain>
    </source>
</reference>
<sequence length="985" mass="109950">MAKKERRIQGSPQLIIDDNKLQARIQFTKSSEGADWNGEKIVALLKEEGIRYGFKEDDISEQIKIAGEKSDKEVSFIAVKGDPATDMRAEEPEYASLEIPEELAGPISEKLQLSSSPDIQKKNVNKVKKQKTVQKKSPIPFMPAKEEVVSYTEEEVSFEKVYVDPTVESYSYVIGGQLIAQVHPVTPGVPGKDIFGDIIQPKSLPDPYFYNGENTTRTGSDIRADLSGIVRQGTNWTDVIPFSNHEWEIRLSEDKATCLLDFSPGDKLIPLPAYDEIRNRIEQLEYPMDTIMPEGEIANLLEHALEHQTPIKDKAISDSQDAHFEIMVSDDGLRAELQVRKGRGDGRPLVLKELGKAINASGVSIADRAQLKQDILDYYNSPELELHNYLLAEGKPPKEGAEQPVDWSARFLDEKEYLDLKKEIEENREALQTDEDGSSFPLDAIDALAYVENEQRIVTMGQAQKGEPGMDVYGKPIEGLPGKSVDFVLHDSVDRKDNIIITLRSGLLERAIVENVYHLRVRPRRDSRISIEANDSAMEAFISIDPGEGSGAVLTEQMIRDSIEAYGVVKGIDEKLLEDLIARSLQGEKIQDQVFARGLPPREGDSETVNFLISLADNEKVTIREDGSADFKTRNTMTRVSRDQAVARITPPKTEAVPGWDVYGRTLDADDGSGSTLEISDKFRREDQEDGTVILYATVDGELLNEKGKLDLLEVHTVQGNVGMETGNIKFPGTVQVAGNVESGFYVMSNDDIKIMGAVDRALLSAGGDILIQGGIKGGGKSLLRSKQNILAAFVEQATILSVKDMKIQKSVFRSNVKCNGKLMMGDKSSIIGGVVKVKEGLDVHNLGSERGIQTRIHFGQDYLVEDQIHVQEKEIKKIQIQIAEADATMKRLAKERNQQKLKEVFNKKTKLLKMMEKRNLHLFNLKERFEQHFESRLIVRGSLHNGVVLESHGREMEIIEEKKNVIIQFDTGLGRINIEENSSE</sequence>
<dbReference type="Pfam" id="PF20250">
    <property type="entry name" value="FapA_N"/>
    <property type="match status" value="4"/>
</dbReference>
<protein>
    <recommendedName>
        <fullName evidence="2">Flagellar Assembly Protein A N-terminal region domain-containing protein</fullName>
    </recommendedName>
</protein>
<evidence type="ECO:0000259" key="2">
    <source>
        <dbReference type="Pfam" id="PF20250"/>
    </source>
</evidence>
<dbReference type="HOGENOM" id="CLU_012504_0_0_12"/>
<feature type="coiled-coil region" evidence="1">
    <location>
        <begin position="869"/>
        <end position="903"/>
    </location>
</feature>
<dbReference type="PATRIC" id="fig|1307761.3.peg.53"/>
<dbReference type="OrthoDB" id="9775837at2"/>
<dbReference type="PANTHER" id="PTHR38032">
    <property type="entry name" value="POLYMERASE-RELATED"/>
    <property type="match status" value="1"/>
</dbReference>
<dbReference type="Pfam" id="PF03961">
    <property type="entry name" value="FapA"/>
    <property type="match status" value="1"/>
</dbReference>
<dbReference type="STRING" id="1307761.L21SP2_0053"/>
<name>V5WD65_9SPIO</name>
<proteinExistence type="predicted"/>
<dbReference type="InterPro" id="IPR005646">
    <property type="entry name" value="FapA"/>
</dbReference>
<dbReference type="InterPro" id="IPR046866">
    <property type="entry name" value="FapA_N"/>
</dbReference>
<dbReference type="PANTHER" id="PTHR38032:SF1">
    <property type="entry name" value="RNA-BINDING PROTEIN KHPB N-TERMINAL DOMAIN-CONTAINING PROTEIN"/>
    <property type="match status" value="1"/>
</dbReference>
<organism evidence="3 4">
    <name type="scientific">Salinispira pacifica</name>
    <dbReference type="NCBI Taxonomy" id="1307761"/>
    <lineage>
        <taxon>Bacteria</taxon>
        <taxon>Pseudomonadati</taxon>
        <taxon>Spirochaetota</taxon>
        <taxon>Spirochaetia</taxon>
        <taxon>Spirochaetales</taxon>
        <taxon>Spirochaetaceae</taxon>
        <taxon>Salinispira</taxon>
    </lineage>
</organism>
<evidence type="ECO:0000313" key="3">
    <source>
        <dbReference type="EMBL" id="AHC13499.1"/>
    </source>
</evidence>
<accession>V5WD65</accession>
<feature type="domain" description="Flagellar Assembly Protein A N-terminal region" evidence="2">
    <location>
        <begin position="324"/>
        <end position="506"/>
    </location>
</feature>
<keyword evidence="4" id="KW-1185">Reference proteome</keyword>
<dbReference type="EMBL" id="CP006939">
    <property type="protein sequence ID" value="AHC13499.1"/>
    <property type="molecule type" value="Genomic_DNA"/>
</dbReference>
<evidence type="ECO:0000313" key="4">
    <source>
        <dbReference type="Proteomes" id="UP000018680"/>
    </source>
</evidence>
<dbReference type="Proteomes" id="UP000018680">
    <property type="component" value="Chromosome"/>
</dbReference>
<feature type="domain" description="Flagellar Assembly Protein A N-terminal region" evidence="2">
    <location>
        <begin position="13"/>
        <end position="88"/>
    </location>
</feature>
<feature type="domain" description="Flagellar Assembly Protein A N-terminal region" evidence="2">
    <location>
        <begin position="529"/>
        <end position="706"/>
    </location>
</feature>
<dbReference type="KEGG" id="slr:L21SP2_0053"/>
<evidence type="ECO:0000256" key="1">
    <source>
        <dbReference type="SAM" id="Coils"/>
    </source>
</evidence>
<dbReference type="AlphaFoldDB" id="V5WD65"/>
<dbReference type="InterPro" id="IPR046865">
    <property type="entry name" value="FapA_b_solenoid"/>
</dbReference>
<keyword evidence="1" id="KW-0175">Coiled coil</keyword>
<dbReference type="eggNOG" id="COG1315">
    <property type="taxonomic scope" value="Bacteria"/>
</dbReference>